<name>A0ABS2Q6X6_9BACL</name>
<reference evidence="2 3" key="1">
    <citation type="submission" date="2021-01" db="EMBL/GenBank/DDBJ databases">
        <title>Genomic Encyclopedia of Type Strains, Phase IV (KMG-IV): sequencing the most valuable type-strain genomes for metagenomic binning, comparative biology and taxonomic classification.</title>
        <authorList>
            <person name="Goeker M."/>
        </authorList>
    </citation>
    <scope>NUCLEOTIDE SEQUENCE [LARGE SCALE GENOMIC DNA]</scope>
    <source>
        <strain evidence="2 3">DSM 100968</strain>
    </source>
</reference>
<dbReference type="PROSITE" id="PS50887">
    <property type="entry name" value="GGDEF"/>
    <property type="match status" value="1"/>
</dbReference>
<dbReference type="Gene3D" id="3.30.70.270">
    <property type="match status" value="1"/>
</dbReference>
<dbReference type="SUPFAM" id="SSF55073">
    <property type="entry name" value="Nucleotide cyclase"/>
    <property type="match status" value="1"/>
</dbReference>
<dbReference type="InterPro" id="IPR000160">
    <property type="entry name" value="GGDEF_dom"/>
</dbReference>
<feature type="domain" description="GGDEF" evidence="1">
    <location>
        <begin position="32"/>
        <end position="166"/>
    </location>
</feature>
<dbReference type="InterPro" id="IPR050469">
    <property type="entry name" value="Diguanylate_Cyclase"/>
</dbReference>
<dbReference type="Proteomes" id="UP000823201">
    <property type="component" value="Unassembled WGS sequence"/>
</dbReference>
<dbReference type="NCBIfam" id="TIGR00254">
    <property type="entry name" value="GGDEF"/>
    <property type="match status" value="1"/>
</dbReference>
<accession>A0ABS2Q6X6</accession>
<dbReference type="Pfam" id="PF00990">
    <property type="entry name" value="GGDEF"/>
    <property type="match status" value="1"/>
</dbReference>
<keyword evidence="3" id="KW-1185">Reference proteome</keyword>
<dbReference type="PANTHER" id="PTHR45138:SF9">
    <property type="entry name" value="DIGUANYLATE CYCLASE DGCM-RELATED"/>
    <property type="match status" value="1"/>
</dbReference>
<dbReference type="CDD" id="cd01949">
    <property type="entry name" value="GGDEF"/>
    <property type="match status" value="1"/>
</dbReference>
<proteinExistence type="predicted"/>
<comment type="caution">
    <text evidence="2">The sequence shown here is derived from an EMBL/GenBank/DDBJ whole genome shotgun (WGS) entry which is preliminary data.</text>
</comment>
<gene>
    <name evidence="2" type="ORF">JOC27_000991</name>
</gene>
<evidence type="ECO:0000259" key="1">
    <source>
        <dbReference type="PROSITE" id="PS50887"/>
    </source>
</evidence>
<dbReference type="RefSeq" id="WP_205005882.1">
    <property type="nucleotide sequence ID" value="NZ_CBCRXA010000025.1"/>
</dbReference>
<evidence type="ECO:0000313" key="3">
    <source>
        <dbReference type="Proteomes" id="UP000823201"/>
    </source>
</evidence>
<evidence type="ECO:0000313" key="2">
    <source>
        <dbReference type="EMBL" id="MBM7657542.1"/>
    </source>
</evidence>
<dbReference type="InterPro" id="IPR043128">
    <property type="entry name" value="Rev_trsase/Diguanyl_cyclase"/>
</dbReference>
<protein>
    <submittedName>
        <fullName evidence="2">Diguanylate cyclase (GGDEF)-like protein</fullName>
    </submittedName>
</protein>
<dbReference type="PANTHER" id="PTHR45138">
    <property type="entry name" value="REGULATORY COMPONENTS OF SENSORY TRANSDUCTION SYSTEM"/>
    <property type="match status" value="1"/>
</dbReference>
<dbReference type="InterPro" id="IPR029787">
    <property type="entry name" value="Nucleotide_cyclase"/>
</dbReference>
<dbReference type="SMART" id="SM00267">
    <property type="entry name" value="GGDEF"/>
    <property type="match status" value="1"/>
</dbReference>
<dbReference type="EMBL" id="JAFBEV010000006">
    <property type="protein sequence ID" value="MBM7657542.1"/>
    <property type="molecule type" value="Genomic_DNA"/>
</dbReference>
<sequence length="170" mass="18988">MAHTDVLTGIHNRRFFEQQAHDALENHSIQKEACALLIFDIDHFKRINDSFGHAAGDQALRRVAEVCRQSLHADDLFGRIGGEEFAIFLAHTDALEAMQIADRLRQNVELCRVVLTDQTQLFLTISIGVTVLRATNNRLSQLMSSADQALYRAKSNGRNCVALVNESVAD</sequence>
<organism evidence="2 3">
    <name type="scientific">Sporolactobacillus spathodeae</name>
    <dbReference type="NCBI Taxonomy" id="1465502"/>
    <lineage>
        <taxon>Bacteria</taxon>
        <taxon>Bacillati</taxon>
        <taxon>Bacillota</taxon>
        <taxon>Bacilli</taxon>
        <taxon>Bacillales</taxon>
        <taxon>Sporolactobacillaceae</taxon>
        <taxon>Sporolactobacillus</taxon>
    </lineage>
</organism>